<dbReference type="GO" id="GO:0006099">
    <property type="term" value="P:tricarboxylic acid cycle"/>
    <property type="evidence" value="ECO:0007669"/>
    <property type="project" value="InterPro"/>
</dbReference>
<reference evidence="11" key="4">
    <citation type="submission" date="2015-06" db="UniProtKB">
        <authorList>
            <consortium name="EnsemblFungi"/>
        </authorList>
    </citation>
    <scope>IDENTIFICATION</scope>
</reference>
<comment type="subcellular location">
    <subcellularLocation>
        <location evidence="1">Membrane</location>
        <topology evidence="1">Multi-pass membrane protein</topology>
    </subcellularLocation>
</comment>
<dbReference type="InterPro" id="IPR014314">
    <property type="entry name" value="Succ_DH_cytb556"/>
</dbReference>
<dbReference type="InParanoid" id="U5HBX0"/>
<evidence type="ECO:0000313" key="12">
    <source>
        <dbReference type="Proteomes" id="UP000017200"/>
    </source>
</evidence>
<sequence>MSLQNTSRMVLRRGLLRPATIAASRPVSTQSLTSEQNLDLLNKQRALRPNSPWHIYQPQLTSMSSIANRATGVGLTTVFYAAFLSHLAGLDSATMVQFVADLPEWFKLTTKTALGGAMSYHTINGLRHLSWDSGKFLDLKTSYAAGYAVIGASVASTLALLAL</sequence>
<evidence type="ECO:0000256" key="2">
    <source>
        <dbReference type="ARBA" id="ARBA00022617"/>
    </source>
</evidence>
<evidence type="ECO:0000256" key="5">
    <source>
        <dbReference type="ARBA" id="ARBA00022989"/>
    </source>
</evidence>
<evidence type="ECO:0008006" key="13">
    <source>
        <dbReference type="Google" id="ProtNLM"/>
    </source>
</evidence>
<dbReference type="PIRSF" id="PIRSF000178">
    <property type="entry name" value="SDH_cyt_b560"/>
    <property type="match status" value="1"/>
</dbReference>
<reference evidence="10" key="2">
    <citation type="submission" date="2010-11" db="EMBL/GenBank/DDBJ databases">
        <authorList>
            <consortium name="The Broad Institute Genome Sequencing Platform"/>
            <person name="Earl A."/>
            <person name="Ward D."/>
            <person name="Feldgarden M."/>
            <person name="Gevers D."/>
            <person name="Butler R."/>
            <person name="Young S.K."/>
            <person name="Zeng Q."/>
            <person name="Gargeya S."/>
            <person name="Fitzgerald M."/>
            <person name="Haas B."/>
            <person name="Abouelleil A."/>
            <person name="Alvarado L."/>
            <person name="Arachchi H.M."/>
            <person name="Berlin A."/>
            <person name="Brown A."/>
            <person name="Chapman S.B."/>
            <person name="Chen Z."/>
            <person name="Dunbar C."/>
            <person name="Freedman E."/>
            <person name="Gearin G."/>
            <person name="Gellesch M."/>
            <person name="Goldberg J."/>
            <person name="Griggs A."/>
            <person name="Gujja S."/>
            <person name="Heilman E."/>
            <person name="Heiman D."/>
            <person name="Howarth C."/>
            <person name="Larson L."/>
            <person name="Lui A."/>
            <person name="MacDonald P.J.P."/>
            <person name="Mehta T."/>
            <person name="Montmayeur A."/>
            <person name="Murphy C."/>
            <person name="Neiman D."/>
            <person name="Pearson M."/>
            <person name="Priest M."/>
            <person name="Roberts A."/>
            <person name="Saif S."/>
            <person name="Shea T."/>
            <person name="Shenoy N."/>
            <person name="Sisk P."/>
            <person name="Stolte C."/>
            <person name="Sykes S."/>
            <person name="White J."/>
            <person name="Yandava C."/>
            <person name="Wortman J."/>
            <person name="Nusbaum C."/>
            <person name="Birren B."/>
        </authorList>
    </citation>
    <scope>NUCLEOTIDE SEQUENCE</scope>
    <source>
        <strain evidence="10">P1A1 Lamole</strain>
    </source>
</reference>
<organism evidence="10">
    <name type="scientific">Microbotryum lychnidis-dioicae (strain p1A1 Lamole / MvSl-1064)</name>
    <name type="common">Anther smut fungus</name>
    <dbReference type="NCBI Taxonomy" id="683840"/>
    <lineage>
        <taxon>Eukaryota</taxon>
        <taxon>Fungi</taxon>
        <taxon>Dikarya</taxon>
        <taxon>Basidiomycota</taxon>
        <taxon>Pucciniomycotina</taxon>
        <taxon>Microbotryomycetes</taxon>
        <taxon>Microbotryales</taxon>
        <taxon>Microbotryaceae</taxon>
        <taxon>Microbotryum</taxon>
    </lineage>
</organism>
<keyword evidence="6 8" id="KW-0408">Iron</keyword>
<dbReference type="GO" id="GO:0009055">
    <property type="term" value="F:electron transfer activity"/>
    <property type="evidence" value="ECO:0007669"/>
    <property type="project" value="InterPro"/>
</dbReference>
<evidence type="ECO:0000313" key="10">
    <source>
        <dbReference type="EMBL" id="KDE04904.1"/>
    </source>
</evidence>
<proteinExistence type="predicted"/>
<evidence type="ECO:0000256" key="8">
    <source>
        <dbReference type="PIRSR" id="PIRSR000178-1"/>
    </source>
</evidence>
<keyword evidence="7 9" id="KW-0472">Membrane</keyword>
<dbReference type="Proteomes" id="UP000017200">
    <property type="component" value="Unassembled WGS sequence"/>
</dbReference>
<dbReference type="Gene3D" id="1.20.1300.10">
    <property type="entry name" value="Fumarate reductase/succinate dehydrogenase, transmembrane subunit"/>
    <property type="match status" value="1"/>
</dbReference>
<dbReference type="OrthoDB" id="588261at2759"/>
<dbReference type="PROSITE" id="PS01001">
    <property type="entry name" value="SDH_CYT_2"/>
    <property type="match status" value="1"/>
</dbReference>
<dbReference type="EMBL" id="GL541696">
    <property type="protein sequence ID" value="KDE04904.1"/>
    <property type="molecule type" value="Genomic_DNA"/>
</dbReference>
<dbReference type="SUPFAM" id="SSF81343">
    <property type="entry name" value="Fumarate reductase respiratory complex transmembrane subunits"/>
    <property type="match status" value="1"/>
</dbReference>
<dbReference type="GO" id="GO:0006121">
    <property type="term" value="P:mitochondrial electron transport, succinate to ubiquinone"/>
    <property type="evidence" value="ECO:0007669"/>
    <property type="project" value="TreeGrafter"/>
</dbReference>
<gene>
    <name evidence="10" type="ORF">MVLG_04662</name>
</gene>
<protein>
    <recommendedName>
        <fullName evidence="13">Succinate dehydrogenase, cytochrome b556 subunit</fullName>
    </recommendedName>
</protein>
<comment type="cofactor">
    <cofactor evidence="8">
        <name>heme</name>
        <dbReference type="ChEBI" id="CHEBI:30413"/>
    </cofactor>
    <text evidence="8">The heme is bound between the two transmembrane subunits.</text>
</comment>
<dbReference type="FunCoup" id="U5HBX0">
    <property type="interactions" value="177"/>
</dbReference>
<keyword evidence="5 9" id="KW-1133">Transmembrane helix</keyword>
<dbReference type="PANTHER" id="PTHR10978">
    <property type="entry name" value="SUCCINATE DEHYDROGENASE CYTOCHROME B560 SUBUNIT"/>
    <property type="match status" value="1"/>
</dbReference>
<evidence type="ECO:0000256" key="4">
    <source>
        <dbReference type="ARBA" id="ARBA00022723"/>
    </source>
</evidence>
<dbReference type="GO" id="GO:0016020">
    <property type="term" value="C:membrane"/>
    <property type="evidence" value="ECO:0007669"/>
    <property type="project" value="UniProtKB-SubCell"/>
</dbReference>
<dbReference type="OMA" id="GWHIESS"/>
<dbReference type="STRING" id="683840.U5HBX0"/>
<dbReference type="Pfam" id="PF01127">
    <property type="entry name" value="Sdh_cyt"/>
    <property type="match status" value="1"/>
</dbReference>
<dbReference type="GO" id="GO:0046872">
    <property type="term" value="F:metal ion binding"/>
    <property type="evidence" value="ECO:0007669"/>
    <property type="project" value="UniProtKB-KW"/>
</dbReference>
<feature type="transmembrane region" description="Helical" evidence="9">
    <location>
        <begin position="143"/>
        <end position="162"/>
    </location>
</feature>
<dbReference type="HOGENOM" id="CLU_094691_0_0_1"/>
<dbReference type="NCBIfam" id="TIGR02970">
    <property type="entry name" value="succ_dehyd_cytB"/>
    <property type="match status" value="1"/>
</dbReference>
<evidence type="ECO:0000256" key="9">
    <source>
        <dbReference type="SAM" id="Phobius"/>
    </source>
</evidence>
<evidence type="ECO:0000256" key="1">
    <source>
        <dbReference type="ARBA" id="ARBA00004141"/>
    </source>
</evidence>
<dbReference type="EMBL" id="AEIJ01000463">
    <property type="status" value="NOT_ANNOTATED_CDS"/>
    <property type="molecule type" value="Genomic_DNA"/>
</dbReference>
<name>U5HBX0_USTV1</name>
<accession>U5HBX0</accession>
<evidence type="ECO:0000256" key="7">
    <source>
        <dbReference type="ARBA" id="ARBA00023136"/>
    </source>
</evidence>
<dbReference type="PANTHER" id="PTHR10978:SF5">
    <property type="entry name" value="SUCCINATE DEHYDROGENASE CYTOCHROME B560 SUBUNIT, MITOCHONDRIAL"/>
    <property type="match status" value="1"/>
</dbReference>
<dbReference type="EnsemblFungi" id="MVLG_04662T0">
    <property type="protein sequence ID" value="MVLG_04662T0"/>
    <property type="gene ID" value="MVLG_04662"/>
</dbReference>
<evidence type="ECO:0000256" key="6">
    <source>
        <dbReference type="ARBA" id="ARBA00023004"/>
    </source>
</evidence>
<keyword evidence="3 9" id="KW-0812">Transmembrane</keyword>
<keyword evidence="4 8" id="KW-0479">Metal-binding</keyword>
<reference evidence="10 12" key="3">
    <citation type="journal article" date="2015" name="BMC Genomics">
        <title>Sex and parasites: genomic and transcriptomic analysis of Microbotryum lychnidis-dioicae, the biotrophic and plant-castrating anther smut fungus.</title>
        <authorList>
            <person name="Perlin M.H."/>
            <person name="Amselem J."/>
            <person name="Fontanillas E."/>
            <person name="Toh S.S."/>
            <person name="Chen Z."/>
            <person name="Goldberg J."/>
            <person name="Duplessis S."/>
            <person name="Henrissat B."/>
            <person name="Young S."/>
            <person name="Zeng Q."/>
            <person name="Aguileta G."/>
            <person name="Petit E."/>
            <person name="Badouin H."/>
            <person name="Andrews J."/>
            <person name="Razeeq D."/>
            <person name="Gabaldon T."/>
            <person name="Quesneville H."/>
            <person name="Giraud T."/>
            <person name="Hood M.E."/>
            <person name="Schultz D.J."/>
            <person name="Cuomo C.A."/>
        </authorList>
    </citation>
    <scope>NUCLEOTIDE SEQUENCE [LARGE SCALE GENOMIC DNA]</scope>
    <source>
        <strain evidence="10">P1A1 Lamole</strain>
        <strain evidence="12">p1A1 Lamole</strain>
    </source>
</reference>
<keyword evidence="2 8" id="KW-0349">Heme</keyword>
<reference evidence="12" key="1">
    <citation type="submission" date="2010-11" db="EMBL/GenBank/DDBJ databases">
        <title>The genome sequence of Microbotryum violaceum strain p1A1 Lamole.</title>
        <authorList>
            <person name="Cuomo C."/>
            <person name="Perlin M."/>
            <person name="Young S.K."/>
            <person name="Zeng Q."/>
            <person name="Gargeya S."/>
            <person name="Alvarado L."/>
            <person name="Berlin A."/>
            <person name="Chapman S.B."/>
            <person name="Chen Z."/>
            <person name="Freedman E."/>
            <person name="Gellesch M."/>
            <person name="Goldberg J."/>
            <person name="Griggs A."/>
            <person name="Gujja S."/>
            <person name="Heilman E."/>
            <person name="Heiman D."/>
            <person name="Howarth C."/>
            <person name="Mehta T."/>
            <person name="Neiman D."/>
            <person name="Pearson M."/>
            <person name="Roberts A."/>
            <person name="Saif S."/>
            <person name="Shea T."/>
            <person name="Shenoy N."/>
            <person name="Sisk P."/>
            <person name="Stolte C."/>
            <person name="Sykes S."/>
            <person name="White J."/>
            <person name="Yandava C."/>
            <person name="Haas B."/>
            <person name="Nusbaum C."/>
            <person name="Birren B."/>
        </authorList>
    </citation>
    <scope>NUCLEOTIDE SEQUENCE [LARGE SCALE GENOMIC DNA]</scope>
    <source>
        <strain evidence="12">p1A1 Lamole</strain>
    </source>
</reference>
<dbReference type="GO" id="GO:0005739">
    <property type="term" value="C:mitochondrion"/>
    <property type="evidence" value="ECO:0007669"/>
    <property type="project" value="GOC"/>
</dbReference>
<dbReference type="CDD" id="cd03499">
    <property type="entry name" value="SQR_TypeC_SdhC"/>
    <property type="match status" value="1"/>
</dbReference>
<dbReference type="InterPro" id="IPR034804">
    <property type="entry name" value="SQR/QFR_C/D"/>
</dbReference>
<evidence type="ECO:0000256" key="3">
    <source>
        <dbReference type="ARBA" id="ARBA00022692"/>
    </source>
</evidence>
<dbReference type="InterPro" id="IPR000701">
    <property type="entry name" value="SuccDH_FuR_B_TM-su"/>
</dbReference>
<keyword evidence="12" id="KW-1185">Reference proteome</keyword>
<dbReference type="InterPro" id="IPR018495">
    <property type="entry name" value="Succ_DH_cyt_bsu_CS"/>
</dbReference>
<feature type="binding site" description="axial binding residue" evidence="8">
    <location>
        <position position="121"/>
    </location>
    <ligand>
        <name>heme</name>
        <dbReference type="ChEBI" id="CHEBI:30413"/>
        <note>ligand shared with second transmembrane subunit</note>
    </ligand>
    <ligandPart>
        <name>Fe</name>
        <dbReference type="ChEBI" id="CHEBI:18248"/>
    </ligandPart>
</feature>
<evidence type="ECO:0000313" key="11">
    <source>
        <dbReference type="EnsemblFungi" id="MVLG_04662T0"/>
    </source>
</evidence>
<dbReference type="AlphaFoldDB" id="U5HBX0"/>